<proteinExistence type="predicted"/>
<dbReference type="EMBL" id="AP035881">
    <property type="protein sequence ID" value="BFP49354.1"/>
    <property type="molecule type" value="Genomic_DNA"/>
</dbReference>
<evidence type="ECO:0000256" key="4">
    <source>
        <dbReference type="ARBA" id="ARBA00022984"/>
    </source>
</evidence>
<evidence type="ECO:0000313" key="9">
    <source>
        <dbReference type="EMBL" id="BFP49354.1"/>
    </source>
</evidence>
<evidence type="ECO:0000256" key="6">
    <source>
        <dbReference type="PROSITE-ProRule" id="PRU01373"/>
    </source>
</evidence>
<dbReference type="AlphaFoldDB" id="A0AB33K1F1"/>
<comment type="caution">
    <text evidence="6">Lacks conserved residue(s) required for the propagation of feature annotation.</text>
</comment>
<keyword evidence="7" id="KW-0472">Membrane</keyword>
<dbReference type="Gene3D" id="2.40.440.10">
    <property type="entry name" value="L,D-transpeptidase catalytic domain-like"/>
    <property type="match status" value="1"/>
</dbReference>
<dbReference type="PROSITE" id="PS52029">
    <property type="entry name" value="LD_TPASE"/>
    <property type="match status" value="1"/>
</dbReference>
<dbReference type="GO" id="GO:0016740">
    <property type="term" value="F:transferase activity"/>
    <property type="evidence" value="ECO:0007669"/>
    <property type="project" value="UniProtKB-KW"/>
</dbReference>
<dbReference type="CDD" id="cd16913">
    <property type="entry name" value="YkuD_like"/>
    <property type="match status" value="1"/>
</dbReference>
<evidence type="ECO:0000259" key="8">
    <source>
        <dbReference type="PROSITE" id="PS52029"/>
    </source>
</evidence>
<dbReference type="InterPro" id="IPR038063">
    <property type="entry name" value="Transpep_catalytic_dom"/>
</dbReference>
<name>A0AB33K1F1_9ACTN</name>
<dbReference type="GO" id="GO:0008360">
    <property type="term" value="P:regulation of cell shape"/>
    <property type="evidence" value="ECO:0007669"/>
    <property type="project" value="UniProtKB-UniRule"/>
</dbReference>
<dbReference type="GO" id="GO:0071555">
    <property type="term" value="P:cell wall organization"/>
    <property type="evidence" value="ECO:0007669"/>
    <property type="project" value="UniProtKB-UniRule"/>
</dbReference>
<evidence type="ECO:0000256" key="7">
    <source>
        <dbReference type="SAM" id="Phobius"/>
    </source>
</evidence>
<protein>
    <recommendedName>
        <fullName evidence="8">L,D-TPase catalytic domain-containing protein</fullName>
    </recommendedName>
</protein>
<accession>A0AB33K1F1</accession>
<organism evidence="9">
    <name type="scientific">Kitasatospora sp. CMC57</name>
    <dbReference type="NCBI Taxonomy" id="3231513"/>
    <lineage>
        <taxon>Bacteria</taxon>
        <taxon>Bacillati</taxon>
        <taxon>Actinomycetota</taxon>
        <taxon>Actinomycetes</taxon>
        <taxon>Kitasatosporales</taxon>
        <taxon>Streptomycetaceae</taxon>
        <taxon>Kitasatospora</taxon>
    </lineage>
</organism>
<dbReference type="InterPro" id="IPR005490">
    <property type="entry name" value="LD_TPept_cat_dom"/>
</dbReference>
<dbReference type="GO" id="GO:0018104">
    <property type="term" value="P:peptidoglycan-protein cross-linking"/>
    <property type="evidence" value="ECO:0007669"/>
    <property type="project" value="TreeGrafter"/>
</dbReference>
<feature type="domain" description="L,D-TPase catalytic" evidence="8">
    <location>
        <begin position="106"/>
        <end position="235"/>
    </location>
</feature>
<keyword evidence="3 6" id="KW-0133">Cell shape</keyword>
<keyword evidence="2" id="KW-0808">Transferase</keyword>
<dbReference type="PANTHER" id="PTHR30582:SF2">
    <property type="entry name" value="L,D-TRANSPEPTIDASE YCIB-RELATED"/>
    <property type="match status" value="1"/>
</dbReference>
<dbReference type="GO" id="GO:0005576">
    <property type="term" value="C:extracellular region"/>
    <property type="evidence" value="ECO:0007669"/>
    <property type="project" value="TreeGrafter"/>
</dbReference>
<keyword evidence="4 6" id="KW-0573">Peptidoglycan synthesis</keyword>
<dbReference type="InterPro" id="IPR050979">
    <property type="entry name" value="LD-transpeptidase"/>
</dbReference>
<dbReference type="RefSeq" id="WP_407991473.1">
    <property type="nucleotide sequence ID" value="NZ_AP035881.2"/>
</dbReference>
<dbReference type="PANTHER" id="PTHR30582">
    <property type="entry name" value="L,D-TRANSPEPTIDASE"/>
    <property type="match status" value="1"/>
</dbReference>
<sequence>MPELDDHARSEHDDRISSALSGLYAQAPVALPLPYETVRRRGAGRRRRRRAAVLGVAAVVCAVGLGVALPGRQQGAVVPATTWPAPVPAPALPPPPSASATPSRAVAGYVDLTAHTVRVESGTTTLRTLPATAGRPDFPTPTGVMKVAEKHASLHVSSSGPRLEPSGEGEYDLTLLWCVRLVAEDGRWAFVCGMQWYGSDTFGHQNRTAGAVGLSTEDARWFFDQVQVGDPVSVVDPGSGHAG</sequence>
<dbReference type="GO" id="GO:0071972">
    <property type="term" value="F:peptidoglycan L,D-transpeptidase activity"/>
    <property type="evidence" value="ECO:0007669"/>
    <property type="project" value="TreeGrafter"/>
</dbReference>
<dbReference type="Pfam" id="PF03734">
    <property type="entry name" value="YkuD"/>
    <property type="match status" value="1"/>
</dbReference>
<dbReference type="SUPFAM" id="SSF141523">
    <property type="entry name" value="L,D-transpeptidase catalytic domain-like"/>
    <property type="match status" value="1"/>
</dbReference>
<feature type="transmembrane region" description="Helical" evidence="7">
    <location>
        <begin position="51"/>
        <end position="69"/>
    </location>
</feature>
<keyword evidence="7" id="KW-1133">Transmembrane helix</keyword>
<evidence type="ECO:0000256" key="3">
    <source>
        <dbReference type="ARBA" id="ARBA00022960"/>
    </source>
</evidence>
<gene>
    <name evidence="9" type="ORF">KCMC57_57220</name>
</gene>
<reference evidence="9" key="1">
    <citation type="submission" date="2024-07" db="EMBL/GenBank/DDBJ databases">
        <title>Complete genome sequences of cellulolytic bacteria, Kitasatospora sp. CMC57 and Streptomyces sp. CMC78, isolated from Japanese agricultural soil.</title>
        <authorList>
            <person name="Hashimoto T."/>
            <person name="Ito M."/>
            <person name="Iwamoto M."/>
            <person name="Fukahori D."/>
            <person name="Shoda T."/>
            <person name="Sakoda M."/>
            <person name="Morohoshi T."/>
            <person name="Mitsuboshi M."/>
            <person name="Nishizawa T."/>
        </authorList>
    </citation>
    <scope>NUCLEOTIDE SEQUENCE</scope>
    <source>
        <strain evidence="9">CMC57</strain>
    </source>
</reference>
<keyword evidence="7" id="KW-0812">Transmembrane</keyword>
<evidence type="ECO:0000256" key="2">
    <source>
        <dbReference type="ARBA" id="ARBA00022679"/>
    </source>
</evidence>
<evidence type="ECO:0000256" key="1">
    <source>
        <dbReference type="ARBA" id="ARBA00004752"/>
    </source>
</evidence>
<evidence type="ECO:0000256" key="5">
    <source>
        <dbReference type="ARBA" id="ARBA00023316"/>
    </source>
</evidence>
<comment type="pathway">
    <text evidence="1 6">Cell wall biogenesis; peptidoglycan biosynthesis.</text>
</comment>
<keyword evidence="5 6" id="KW-0961">Cell wall biogenesis/degradation</keyword>